<evidence type="ECO:0000313" key="4">
    <source>
        <dbReference type="Proteomes" id="UP000550707"/>
    </source>
</evidence>
<dbReference type="SUPFAM" id="SSF50729">
    <property type="entry name" value="PH domain-like"/>
    <property type="match status" value="1"/>
</dbReference>
<accession>A0A7J8ENP5</accession>
<dbReference type="InterPro" id="IPR001849">
    <property type="entry name" value="PH_domain"/>
</dbReference>
<feature type="compositionally biased region" description="Polar residues" evidence="1">
    <location>
        <begin position="64"/>
        <end position="73"/>
    </location>
</feature>
<feature type="domain" description="PH" evidence="2">
    <location>
        <begin position="86"/>
        <end position="186"/>
    </location>
</feature>
<evidence type="ECO:0000256" key="1">
    <source>
        <dbReference type="SAM" id="MobiDB-lite"/>
    </source>
</evidence>
<dbReference type="GO" id="GO:0005096">
    <property type="term" value="F:GTPase activator activity"/>
    <property type="evidence" value="ECO:0007669"/>
    <property type="project" value="TreeGrafter"/>
</dbReference>
<protein>
    <submittedName>
        <fullName evidence="3">Rho GTPase activating protein 20</fullName>
    </submittedName>
</protein>
<gene>
    <name evidence="3" type="ORF">HJG59_000919</name>
</gene>
<dbReference type="PANTHER" id="PTHR23179">
    <property type="entry name" value="T-CELL ACTIVATION RHO GTPASE ACTIVATING PROTEIN-RELATED"/>
    <property type="match status" value="1"/>
</dbReference>
<organism evidence="3 4">
    <name type="scientific">Molossus molossus</name>
    <name type="common">Pallas' mastiff bat</name>
    <name type="synonym">Vespertilio molossus</name>
    <dbReference type="NCBI Taxonomy" id="27622"/>
    <lineage>
        <taxon>Eukaryota</taxon>
        <taxon>Metazoa</taxon>
        <taxon>Chordata</taxon>
        <taxon>Craniata</taxon>
        <taxon>Vertebrata</taxon>
        <taxon>Euteleostomi</taxon>
        <taxon>Mammalia</taxon>
        <taxon>Eutheria</taxon>
        <taxon>Laurasiatheria</taxon>
        <taxon>Chiroptera</taxon>
        <taxon>Yangochiroptera</taxon>
        <taxon>Molossidae</taxon>
        <taxon>Molossus</taxon>
    </lineage>
</organism>
<dbReference type="PROSITE" id="PS50003">
    <property type="entry name" value="PH_DOMAIN"/>
    <property type="match status" value="1"/>
</dbReference>
<dbReference type="AlphaFoldDB" id="A0A7J8ENP5"/>
<reference evidence="3 4" key="1">
    <citation type="journal article" date="2020" name="Nature">
        <title>Six reference-quality genomes reveal evolution of bat adaptations.</title>
        <authorList>
            <person name="Jebb D."/>
            <person name="Huang Z."/>
            <person name="Pippel M."/>
            <person name="Hughes G.M."/>
            <person name="Lavrichenko K."/>
            <person name="Devanna P."/>
            <person name="Winkler S."/>
            <person name="Jermiin L.S."/>
            <person name="Skirmuntt E.C."/>
            <person name="Katzourakis A."/>
            <person name="Burkitt-Gray L."/>
            <person name="Ray D.A."/>
            <person name="Sullivan K.A.M."/>
            <person name="Roscito J.G."/>
            <person name="Kirilenko B.M."/>
            <person name="Davalos L.M."/>
            <person name="Corthals A.P."/>
            <person name="Power M.L."/>
            <person name="Jones G."/>
            <person name="Ransome R.D."/>
            <person name="Dechmann D.K.N."/>
            <person name="Locatelli A.G."/>
            <person name="Puechmaille S.J."/>
            <person name="Fedrigo O."/>
            <person name="Jarvis E.D."/>
            <person name="Hiller M."/>
            <person name="Vernes S.C."/>
            <person name="Myers E.W."/>
            <person name="Teeling E.C."/>
        </authorList>
    </citation>
    <scope>NUCLEOTIDE SEQUENCE [LARGE SCALE GENOMIC DNA]</scope>
    <source>
        <strain evidence="3">MMolMol1</strain>
        <tissue evidence="3">Muscle</tissue>
    </source>
</reference>
<dbReference type="PANTHER" id="PTHR23179:SF28">
    <property type="entry name" value="RHO GTPASE-ACTIVATING PROTEIN 20"/>
    <property type="match status" value="1"/>
</dbReference>
<dbReference type="FunFam" id="2.30.29.30:FF:000217">
    <property type="entry name" value="Rho GTPase activating protein 20"/>
    <property type="match status" value="1"/>
</dbReference>
<dbReference type="CDD" id="cd13319">
    <property type="entry name" value="PH_RARhoGAP"/>
    <property type="match status" value="1"/>
</dbReference>
<proteinExistence type="predicted"/>
<name>A0A7J8ENP5_MOLMO</name>
<feature type="compositionally biased region" description="Polar residues" evidence="1">
    <location>
        <begin position="1"/>
        <end position="23"/>
    </location>
</feature>
<evidence type="ECO:0000313" key="3">
    <source>
        <dbReference type="EMBL" id="KAF6436905.1"/>
    </source>
</evidence>
<keyword evidence="4" id="KW-1185">Reference proteome</keyword>
<dbReference type="InterPro" id="IPR047887">
    <property type="entry name" value="ARHGAP20_PH"/>
</dbReference>
<comment type="caution">
    <text evidence="3">The sequence shown here is derived from an EMBL/GenBank/DDBJ whole genome shotgun (WGS) entry which is preliminary data.</text>
</comment>
<dbReference type="SMART" id="SM00233">
    <property type="entry name" value="PH"/>
    <property type="match status" value="1"/>
</dbReference>
<dbReference type="Pfam" id="PF22286">
    <property type="entry name" value="RHG20_PH"/>
    <property type="match status" value="1"/>
</dbReference>
<dbReference type="Gene3D" id="2.30.29.30">
    <property type="entry name" value="Pleckstrin-homology domain (PH domain)/Phosphotyrosine-binding domain (PTB)"/>
    <property type="match status" value="1"/>
</dbReference>
<dbReference type="InterPro" id="IPR011993">
    <property type="entry name" value="PH-like_dom_sf"/>
</dbReference>
<dbReference type="Proteomes" id="UP000550707">
    <property type="component" value="Unassembled WGS sequence"/>
</dbReference>
<dbReference type="EMBL" id="JACASF010000013">
    <property type="protein sequence ID" value="KAF6436905.1"/>
    <property type="molecule type" value="Genomic_DNA"/>
</dbReference>
<sequence length="249" mass="28130">MEAMSPQQETLGGQPGRSSSLTGMSRIAGGPGTKKQKMKTLAERRRSAPSLILDKTLQKRPSTKESPSASMDTGAFLSSSVCSNRTLLIEGRVELKRGLQKQERHLFLFSDLFVVAKSKYNNNFKIKNKIKLSDMWTASCVDEVGEGNTDAMRSFVVGWPTVNFVATFSSPEQKDKWLSLLQRYIILEKEKDYPKSIPLKIFAKDIGNCAYCMEIVCLRKDWCSTLIWKRRRMMWLGAVSSSLVAWLNQ</sequence>
<evidence type="ECO:0000259" key="2">
    <source>
        <dbReference type="PROSITE" id="PS50003"/>
    </source>
</evidence>
<feature type="region of interest" description="Disordered" evidence="1">
    <location>
        <begin position="1"/>
        <end position="73"/>
    </location>
</feature>